<reference evidence="11 12" key="1">
    <citation type="submission" date="2024-02" db="EMBL/GenBank/DDBJ databases">
        <title>High-quality chromosome-scale genome assembly of Pensacola bahiagrass (Paspalum notatum Flugge var. saurae).</title>
        <authorList>
            <person name="Vega J.M."/>
            <person name="Podio M."/>
            <person name="Orjuela J."/>
            <person name="Siena L.A."/>
            <person name="Pessino S.C."/>
            <person name="Combes M.C."/>
            <person name="Mariac C."/>
            <person name="Albertini E."/>
            <person name="Pupilli F."/>
            <person name="Ortiz J.P.A."/>
            <person name="Leblanc O."/>
        </authorList>
    </citation>
    <scope>NUCLEOTIDE SEQUENCE [LARGE SCALE GENOMIC DNA]</scope>
    <source>
        <strain evidence="11">R1</strain>
        <tissue evidence="11">Leaf</tissue>
    </source>
</reference>
<dbReference type="InterPro" id="IPR001214">
    <property type="entry name" value="SET_dom"/>
</dbReference>
<feature type="compositionally biased region" description="Basic and acidic residues" evidence="6">
    <location>
        <begin position="637"/>
        <end position="654"/>
    </location>
</feature>
<evidence type="ECO:0000259" key="9">
    <source>
        <dbReference type="PROSITE" id="PS50867"/>
    </source>
</evidence>
<accession>A0AAQ3T3S9</accession>
<dbReference type="GO" id="GO:0008270">
    <property type="term" value="F:zinc ion binding"/>
    <property type="evidence" value="ECO:0007669"/>
    <property type="project" value="InterPro"/>
</dbReference>
<dbReference type="InterPro" id="IPR003105">
    <property type="entry name" value="SRA_YDG"/>
</dbReference>
<protein>
    <submittedName>
        <fullName evidence="11">Uncharacterized protein</fullName>
    </submittedName>
</protein>
<evidence type="ECO:0000256" key="1">
    <source>
        <dbReference type="ARBA" id="ARBA00004286"/>
    </source>
</evidence>
<proteinExistence type="predicted"/>
<dbReference type="InterPro" id="IPR007728">
    <property type="entry name" value="Pre-SET_dom"/>
</dbReference>
<evidence type="ECO:0000259" key="8">
    <source>
        <dbReference type="PROSITE" id="PS50280"/>
    </source>
</evidence>
<dbReference type="Pfam" id="PF02182">
    <property type="entry name" value="SAD_SRA"/>
    <property type="match status" value="1"/>
</dbReference>
<comment type="subcellular location">
    <subcellularLocation>
        <location evidence="1">Chromosome</location>
    </subcellularLocation>
    <subcellularLocation>
        <location evidence="5">Nucleus</location>
    </subcellularLocation>
</comment>
<dbReference type="SMART" id="SM00317">
    <property type="entry name" value="SET"/>
    <property type="match status" value="1"/>
</dbReference>
<dbReference type="Pfam" id="PF05033">
    <property type="entry name" value="Pre-SET"/>
    <property type="match status" value="1"/>
</dbReference>
<dbReference type="InterPro" id="IPR046341">
    <property type="entry name" value="SET_dom_sf"/>
</dbReference>
<dbReference type="SUPFAM" id="SSF82199">
    <property type="entry name" value="SET domain"/>
    <property type="match status" value="1"/>
</dbReference>
<feature type="chain" id="PRO_5042937894" evidence="7">
    <location>
        <begin position="24"/>
        <end position="1352"/>
    </location>
</feature>
<keyword evidence="3" id="KW-0156">Chromatin regulator</keyword>
<feature type="compositionally biased region" description="Basic and acidic residues" evidence="6">
    <location>
        <begin position="156"/>
        <end position="167"/>
    </location>
</feature>
<dbReference type="SMART" id="SM00468">
    <property type="entry name" value="PreSET"/>
    <property type="match status" value="1"/>
</dbReference>
<dbReference type="GO" id="GO:0003690">
    <property type="term" value="F:double-stranded DNA binding"/>
    <property type="evidence" value="ECO:0007669"/>
    <property type="project" value="TreeGrafter"/>
</dbReference>
<feature type="signal peptide" evidence="7">
    <location>
        <begin position="1"/>
        <end position="23"/>
    </location>
</feature>
<dbReference type="EMBL" id="CP144747">
    <property type="protein sequence ID" value="WVZ64727.1"/>
    <property type="molecule type" value="Genomic_DNA"/>
</dbReference>
<feature type="non-terminal residue" evidence="11">
    <location>
        <position position="1"/>
    </location>
</feature>
<evidence type="ECO:0000256" key="6">
    <source>
        <dbReference type="SAM" id="MobiDB-lite"/>
    </source>
</evidence>
<feature type="region of interest" description="Disordered" evidence="6">
    <location>
        <begin position="129"/>
        <end position="169"/>
    </location>
</feature>
<feature type="domain" description="Pre-SET" evidence="9">
    <location>
        <begin position="1117"/>
        <end position="1177"/>
    </location>
</feature>
<evidence type="ECO:0000313" key="12">
    <source>
        <dbReference type="Proteomes" id="UP001341281"/>
    </source>
</evidence>
<keyword evidence="2" id="KW-0158">Chromosome</keyword>
<feature type="region of interest" description="Disordered" evidence="6">
    <location>
        <begin position="627"/>
        <end position="655"/>
    </location>
</feature>
<dbReference type="PROSITE" id="PS50280">
    <property type="entry name" value="SET"/>
    <property type="match status" value="1"/>
</dbReference>
<dbReference type="PANTHER" id="PTHR45660">
    <property type="entry name" value="HISTONE-LYSINE N-METHYLTRANSFERASE SETMAR"/>
    <property type="match status" value="1"/>
</dbReference>
<dbReference type="PROSITE" id="PS50867">
    <property type="entry name" value="PRE_SET"/>
    <property type="match status" value="1"/>
</dbReference>
<evidence type="ECO:0000256" key="7">
    <source>
        <dbReference type="SAM" id="SignalP"/>
    </source>
</evidence>
<dbReference type="Gene3D" id="2.30.280.10">
    <property type="entry name" value="SRA-YDG"/>
    <property type="match status" value="1"/>
</dbReference>
<keyword evidence="12" id="KW-1185">Reference proteome</keyword>
<evidence type="ECO:0000256" key="2">
    <source>
        <dbReference type="ARBA" id="ARBA00022454"/>
    </source>
</evidence>
<feature type="region of interest" description="Disordered" evidence="6">
    <location>
        <begin position="751"/>
        <end position="773"/>
    </location>
</feature>
<keyword evidence="7" id="KW-0732">Signal</keyword>
<dbReference type="SMART" id="SM00466">
    <property type="entry name" value="SRA"/>
    <property type="match status" value="1"/>
</dbReference>
<evidence type="ECO:0000256" key="3">
    <source>
        <dbReference type="ARBA" id="ARBA00022853"/>
    </source>
</evidence>
<dbReference type="PANTHER" id="PTHR45660:SF46">
    <property type="entry name" value="HISTONE-LYSINE N-METHYLTRANSFERASE, H3 LYSINE-9 SPECIFIC SUVH6"/>
    <property type="match status" value="1"/>
</dbReference>
<dbReference type="InterPro" id="IPR051357">
    <property type="entry name" value="H3K9_HMTase_SUVAR3-9"/>
</dbReference>
<dbReference type="Pfam" id="PF00856">
    <property type="entry name" value="SET"/>
    <property type="match status" value="1"/>
</dbReference>
<feature type="domain" description="SET" evidence="8">
    <location>
        <begin position="1180"/>
        <end position="1322"/>
    </location>
</feature>
<dbReference type="PROSITE" id="PS51575">
    <property type="entry name" value="SAM_MT43_SUVAR39_2"/>
    <property type="match status" value="1"/>
</dbReference>
<evidence type="ECO:0000259" key="10">
    <source>
        <dbReference type="PROSITE" id="PS51015"/>
    </source>
</evidence>
<gene>
    <name evidence="11" type="ORF">U9M48_014204</name>
</gene>
<name>A0AAQ3T3S9_PASNO</name>
<dbReference type="InterPro" id="IPR036987">
    <property type="entry name" value="SRA-YDG_sf"/>
</dbReference>
<evidence type="ECO:0000256" key="4">
    <source>
        <dbReference type="ARBA" id="ARBA00023242"/>
    </source>
</evidence>
<organism evidence="11 12">
    <name type="scientific">Paspalum notatum var. saurae</name>
    <dbReference type="NCBI Taxonomy" id="547442"/>
    <lineage>
        <taxon>Eukaryota</taxon>
        <taxon>Viridiplantae</taxon>
        <taxon>Streptophyta</taxon>
        <taxon>Embryophyta</taxon>
        <taxon>Tracheophyta</taxon>
        <taxon>Spermatophyta</taxon>
        <taxon>Magnoliopsida</taxon>
        <taxon>Liliopsida</taxon>
        <taxon>Poales</taxon>
        <taxon>Poaceae</taxon>
        <taxon>PACMAD clade</taxon>
        <taxon>Panicoideae</taxon>
        <taxon>Andropogonodae</taxon>
        <taxon>Paspaleae</taxon>
        <taxon>Paspalinae</taxon>
        <taxon>Paspalum</taxon>
    </lineage>
</organism>
<dbReference type="GO" id="GO:0042054">
    <property type="term" value="F:histone methyltransferase activity"/>
    <property type="evidence" value="ECO:0007669"/>
    <property type="project" value="InterPro"/>
</dbReference>
<evidence type="ECO:0000313" key="11">
    <source>
        <dbReference type="EMBL" id="WVZ64727.1"/>
    </source>
</evidence>
<dbReference type="Gene3D" id="2.170.270.10">
    <property type="entry name" value="SET domain"/>
    <property type="match status" value="1"/>
</dbReference>
<feature type="domain" description="YDG" evidence="10">
    <location>
        <begin position="897"/>
        <end position="1047"/>
    </location>
</feature>
<dbReference type="InterPro" id="IPR015947">
    <property type="entry name" value="PUA-like_sf"/>
</dbReference>
<dbReference type="GO" id="GO:0005694">
    <property type="term" value="C:chromosome"/>
    <property type="evidence" value="ECO:0007669"/>
    <property type="project" value="UniProtKB-SubCell"/>
</dbReference>
<dbReference type="InterPro" id="IPR025794">
    <property type="entry name" value="H3-K9-MeTrfase_plant"/>
</dbReference>
<dbReference type="PROSITE" id="PS51015">
    <property type="entry name" value="YDG"/>
    <property type="match status" value="1"/>
</dbReference>
<sequence>PLAGSSGATATVALHLCIHFLFAATARRHGPRTEASEARAPVPVRSCLGGRGAWHTPASRSRHASSVVISLSLQSQLSIAGGPESAPRHLLLHRPGSLRQQTAAPPPLASEEKGFRMAGVGVEQPADAAAAAAAGLRPRRPSAKRSWPPGCGRSPAHADGHREKRADTGAGVLGGPADEAVAQATISSPVQNDALALQQGPNKVAETTAPAAVAPVDQNGALPQQQQGLEKEEEAATPVAVSPVAETGALPQQQPQVVDKVEQAATHVAISPVAQNGALPPQVVAPVAILPVLQNGASQQEENKAEELVVLTAVSDAAHNSALPCALPYLGPERAGENGEALLLRDAGEQALDLQEGNRAVPEQVEVSAPTVSVLESCGIVGAASSMQNGEVGREEVAIDGDVMEMGNKTGGVELEKKENGVAGSRPKRWLRSVLNPPPKKRVVSAVRKFPPGCGRTAVVTEGSGVLEVSPIRSFPPGCGRNAVTTTNNGVSEVSPVCSLPPGCGRSAVNTADDGDAAGRSLEAAPVNNGDSLGEVLGLEGAASPMLALEASNEKLEGKRLVDEGHSKAHSGVQVLDDFVGTKQDCGQRNVAKTMPRNVSHEKMEGKLSQHEGKQLARGVVDEKMRNKPKGSFQRSDAIDAKTKGKRLESDKRNTPLLGNLDASIGGKIQCKTLSTKKELCSNENVKQKKIARKLKVDDGIDKDNLHRSPKESKIGKLVATNQTEKNDDANLVPDQIIVLGLMAPDKCPWSRGRKSIASASKSLASRKKSKEKDAIKRNFHLEKVASYDDEIMENNDDSNLEDNSKALVVYGEKREICVTVLPSVPPGLHRMQPGDHDVDARSKVKKLLRLFQATYRKLMQVEEQGARKVGNGRVDLEAAKALKNDPIYKNLGAVVGNIPGVEVGDEFHFRVELHIVGLHRSLQAGIDTSKVNGVLVATSIVASGGYPDELSSSNELIYTGSGGKAGGNKEGGDQKLERGNLALKNCIKTKTPVRVIHGFKGQNRSEVGHSKGKQTSTFTYDGLYEVVECWQEGPIGERVFKYKLQRIAGQPELALHAVKATRMSKVREGLCLPDISQGIERIPICVINTIDDMRPAPFKYITKVIYPTWYEKEPPKGCNCTNGCSDSVSCACAVKNLGEIPFNFDGAIVEARPLIYECGPSCRCPPTCHNRVSQHGIKIPLEIFKTGKTGWGVRSLCSISSGSFICEYTGELLEEKEAEKRQNNDEYLFDIGSNYHDEELWKGLKSVVGAQSSASSSKTMEGFTIDAAECGNVGRFINHSCSPNLYAQNVLWDHDDIRRPHVMFFAAENIPPLQELTYHYNYKVGTVLDENGEEKVKHCYCCASDCCGRLY</sequence>
<dbReference type="Proteomes" id="UP001341281">
    <property type="component" value="Chromosome 03"/>
</dbReference>
<dbReference type="GO" id="GO:0005634">
    <property type="term" value="C:nucleus"/>
    <property type="evidence" value="ECO:0007669"/>
    <property type="project" value="UniProtKB-SubCell"/>
</dbReference>
<evidence type="ECO:0000256" key="5">
    <source>
        <dbReference type="PROSITE-ProRule" id="PRU00358"/>
    </source>
</evidence>
<dbReference type="SUPFAM" id="SSF88697">
    <property type="entry name" value="PUA domain-like"/>
    <property type="match status" value="1"/>
</dbReference>
<keyword evidence="4 5" id="KW-0539">Nucleus</keyword>